<dbReference type="Pfam" id="PF23627">
    <property type="entry name" value="LisH_WDR26"/>
    <property type="match status" value="1"/>
</dbReference>
<dbReference type="GO" id="GO:0043161">
    <property type="term" value="P:proteasome-mediated ubiquitin-dependent protein catabolic process"/>
    <property type="evidence" value="ECO:0007669"/>
    <property type="project" value="TreeGrafter"/>
</dbReference>
<feature type="compositionally biased region" description="Low complexity" evidence="4">
    <location>
        <begin position="165"/>
        <end position="180"/>
    </location>
</feature>
<feature type="region of interest" description="Disordered" evidence="4">
    <location>
        <begin position="163"/>
        <end position="184"/>
    </location>
</feature>
<dbReference type="InterPro" id="IPR006594">
    <property type="entry name" value="LisH"/>
</dbReference>
<dbReference type="RefSeq" id="XP_020129745.1">
    <property type="nucleotide sequence ID" value="XM_020273969.1"/>
</dbReference>
<keyword evidence="1 3" id="KW-0853">WD repeat</keyword>
<dbReference type="SMART" id="SM00320">
    <property type="entry name" value="WD40"/>
    <property type="match status" value="7"/>
</dbReference>
<dbReference type="InterPro" id="IPR051350">
    <property type="entry name" value="WD_repeat-ST_regulator"/>
</dbReference>
<dbReference type="InterPro" id="IPR019775">
    <property type="entry name" value="WD40_repeat_CS"/>
</dbReference>
<reference evidence="6 7" key="1">
    <citation type="submission" date="2016-10" db="EMBL/GenBank/DDBJ databases">
        <title>Proteomics and genomics reveal pathogen-plant mechanisms compatible with a hemibiotrophic lifestyle of Diplodia corticola.</title>
        <authorList>
            <person name="Fernandes I."/>
            <person name="De Jonge R."/>
            <person name="Van De Peer Y."/>
            <person name="Devreese B."/>
            <person name="Alves A."/>
            <person name="Esteves A.C."/>
        </authorList>
    </citation>
    <scope>NUCLEOTIDE SEQUENCE [LARGE SCALE GENOMIC DNA]</scope>
    <source>
        <strain evidence="6 7">CBS 112549</strain>
    </source>
</reference>
<dbReference type="AlphaFoldDB" id="A0A1J9S1E5"/>
<accession>A0A1J9S1E5</accession>
<evidence type="ECO:0000256" key="4">
    <source>
        <dbReference type="SAM" id="MobiDB-lite"/>
    </source>
</evidence>
<dbReference type="InterPro" id="IPR015943">
    <property type="entry name" value="WD40/YVTN_repeat-like_dom_sf"/>
</dbReference>
<dbReference type="PROSITE" id="PS50082">
    <property type="entry name" value="WD_REPEATS_2"/>
    <property type="match status" value="2"/>
</dbReference>
<evidence type="ECO:0000256" key="2">
    <source>
        <dbReference type="ARBA" id="ARBA00022737"/>
    </source>
</evidence>
<evidence type="ECO:0000259" key="5">
    <source>
        <dbReference type="Pfam" id="PF21889"/>
    </source>
</evidence>
<keyword evidence="7" id="KW-1185">Reference proteome</keyword>
<dbReference type="Gene3D" id="2.130.10.10">
    <property type="entry name" value="YVTN repeat-like/Quinoprotein amine dehydrogenase"/>
    <property type="match status" value="1"/>
</dbReference>
<feature type="region of interest" description="Disordered" evidence="4">
    <location>
        <begin position="113"/>
        <end position="140"/>
    </location>
</feature>
<feature type="repeat" description="WD" evidence="3">
    <location>
        <begin position="613"/>
        <end position="648"/>
    </location>
</feature>
<dbReference type="Proteomes" id="UP000183809">
    <property type="component" value="Unassembled WGS sequence"/>
</dbReference>
<evidence type="ECO:0000256" key="1">
    <source>
        <dbReference type="ARBA" id="ARBA00022574"/>
    </source>
</evidence>
<dbReference type="EMBL" id="MNUE01000030">
    <property type="protein sequence ID" value="OJD33485.1"/>
    <property type="molecule type" value="Genomic_DNA"/>
</dbReference>
<feature type="compositionally biased region" description="Polar residues" evidence="4">
    <location>
        <begin position="339"/>
        <end position="356"/>
    </location>
</feature>
<dbReference type="PROSITE" id="PS00678">
    <property type="entry name" value="WD_REPEATS_1"/>
    <property type="match status" value="1"/>
</dbReference>
<dbReference type="InterPro" id="IPR036322">
    <property type="entry name" value="WD40_repeat_dom_sf"/>
</dbReference>
<feature type="compositionally biased region" description="Polar residues" evidence="4">
    <location>
        <begin position="259"/>
        <end position="278"/>
    </location>
</feature>
<dbReference type="InterPro" id="IPR001680">
    <property type="entry name" value="WD40_rpt"/>
</dbReference>
<keyword evidence="2" id="KW-0677">Repeat</keyword>
<dbReference type="GO" id="GO:0034657">
    <property type="term" value="C:GID complex"/>
    <property type="evidence" value="ECO:0007669"/>
    <property type="project" value="TreeGrafter"/>
</dbReference>
<dbReference type="SUPFAM" id="SSF50978">
    <property type="entry name" value="WD40 repeat-like"/>
    <property type="match status" value="1"/>
</dbReference>
<dbReference type="Pfam" id="PF00400">
    <property type="entry name" value="WD40"/>
    <property type="match status" value="4"/>
</dbReference>
<sequence length="922" mass="100688">MRWLGPVVDVRLGDWARDTQRGRREQRQSERGYSRRCAAPLPSYCIRTGAAGRLQLRPDISYASGASQDARRLPQAANITPPHTLPPLSPPHKPPPRILPVQRISVPRAPREQLPTFGPRIGPRSSCHSTAVAGSPTPAPAAVDACHGVETAGASSARATANLCSSSPAPAAPRSRNSPATTDPLQEACTTLAPLTSTRPAELADEIPHDHPPTLAPDSPADPRPGFSSYTAFSAQPAAGGIPSTPAAFSSVPIPEPEQPSSATKRPRSSSESTISDTENPRSFPPGEASRRPKRRRRADHTMRLGSESSRRSPSPSQPFSNGHNGVSPGQAPGLGKATNGSAHGASESNGDATSFINGSRPATFFGHDREEVTRILIQGLSDLGYHSAAASLSQESGFELEGPTVAAFRNAVLQGDWAEAEALLFGTTIEDGGGVGIGDGAYGYGNGKEPDRSEKWSSGTQHIRGLTLAEGANKDQMRFWMRQQKYLELLEQRDLGAALMVLRQELTPLHQDTHALHSLSSLMMCQSAEDLKAQASWDGAAGESRSILLSELSKSISPNVMIPEHRLAVLLDQVKDNWVGKCLYHNTSDSPSLYLDHQCDREEFPLRTVLELRHHLDEVWFLKFSNDGSMLATTGKDQRIYIYDTSNYTRRFALEDHENGVCYLAWSPDDTKLISCSQDNSAKLWDMTTGQLLQSLDKGFDYPVTSAAWAPNGETFVTGSQDTNAGLCMWSKDGEKRHTWREDGSERERGYALRVHDVAITPDGERLVVVLEHHIMVYDYLTQEKVSEYEMSDVKLTSLSISHDSRRMLVSMNENKICLMEIETGELLEKYVGQKQREYIIRSAFGGAGENFVVSGSEDSRVYIWRSNGNLVEKLEAHRSGCVNCVAWHPKDPSVFASAGDDRTVRMYGTAAFMLPASLDI</sequence>
<comment type="caution">
    <text evidence="6">The sequence shown here is derived from an EMBL/GenBank/DDBJ whole genome shotgun (WGS) entry which is preliminary data.</text>
</comment>
<dbReference type="OrthoDB" id="972532at2759"/>
<proteinExistence type="predicted"/>
<evidence type="ECO:0000313" key="6">
    <source>
        <dbReference type="EMBL" id="OJD33485.1"/>
    </source>
</evidence>
<dbReference type="STRING" id="236234.A0A1J9S1E5"/>
<name>A0A1J9S1E5_9PEZI</name>
<feature type="repeat" description="WD" evidence="3">
    <location>
        <begin position="655"/>
        <end position="696"/>
    </location>
</feature>
<feature type="domain" description="TPR1-like CTLH-containing" evidence="5">
    <location>
        <begin position="456"/>
        <end position="563"/>
    </location>
</feature>
<dbReference type="GeneID" id="31014230"/>
<evidence type="ECO:0000313" key="7">
    <source>
        <dbReference type="Proteomes" id="UP000183809"/>
    </source>
</evidence>
<protein>
    <submittedName>
        <fullName evidence="6">Wd domain-containing protein</fullName>
    </submittedName>
</protein>
<dbReference type="CDD" id="cd00200">
    <property type="entry name" value="WD40"/>
    <property type="match status" value="1"/>
</dbReference>
<organism evidence="6 7">
    <name type="scientific">Diplodia corticola</name>
    <dbReference type="NCBI Taxonomy" id="236234"/>
    <lineage>
        <taxon>Eukaryota</taxon>
        <taxon>Fungi</taxon>
        <taxon>Dikarya</taxon>
        <taxon>Ascomycota</taxon>
        <taxon>Pezizomycotina</taxon>
        <taxon>Dothideomycetes</taxon>
        <taxon>Dothideomycetes incertae sedis</taxon>
        <taxon>Botryosphaeriales</taxon>
        <taxon>Botryosphaeriaceae</taxon>
        <taxon>Diplodia</taxon>
    </lineage>
</organism>
<dbReference type="PANTHER" id="PTHR22838:SF0">
    <property type="entry name" value="WD REPEAT-CONTAINING PROTEIN 26"/>
    <property type="match status" value="1"/>
</dbReference>
<dbReference type="PANTHER" id="PTHR22838">
    <property type="entry name" value="WD REPEAT PROTEIN 26-RELATED"/>
    <property type="match status" value="1"/>
</dbReference>
<evidence type="ECO:0000256" key="3">
    <source>
        <dbReference type="PROSITE-ProRule" id="PRU00221"/>
    </source>
</evidence>
<dbReference type="InterPro" id="IPR054080">
    <property type="entry name" value="TPR1-like_2nd"/>
</dbReference>
<dbReference type="PROSITE" id="PS50896">
    <property type="entry name" value="LISH"/>
    <property type="match status" value="1"/>
</dbReference>
<gene>
    <name evidence="6" type="ORF">BKCO1_3000085</name>
</gene>
<dbReference type="PROSITE" id="PS50294">
    <property type="entry name" value="WD_REPEATS_REGION"/>
    <property type="match status" value="1"/>
</dbReference>
<feature type="region of interest" description="Disordered" evidence="4">
    <location>
        <begin position="204"/>
        <end position="356"/>
    </location>
</feature>
<dbReference type="Pfam" id="PF21889">
    <property type="entry name" value="TPR1-like_2nd"/>
    <property type="match status" value="1"/>
</dbReference>
<feature type="compositionally biased region" description="Low complexity" evidence="4">
    <location>
        <begin position="304"/>
        <end position="321"/>
    </location>
</feature>